<comment type="caution">
    <text evidence="1">The sequence shown here is derived from an EMBL/GenBank/DDBJ whole genome shotgun (WGS) entry which is preliminary data.</text>
</comment>
<name>A0A927FGT6_9BURK</name>
<dbReference type="EMBL" id="JACYFT010000001">
    <property type="protein sequence ID" value="MBD8049692.1"/>
    <property type="molecule type" value="Genomic_DNA"/>
</dbReference>
<sequence>MPNIYGTPNNKSFELIKGSDQDDWIFPLGGWDYVDGGSGMDTVVVVGLSSQFRLIQDSSATYIDAVSSASAYADRVQLINVEKVQFSDKLISLDTPRLYPTQPGDDEYLGGAGIDWLSCDGPHTQYELQPIGSALRITDKLGTTGSDMLRSIERIRFNDGVWLVTENAWLSQTTHASYKNLPASLYQFFAVAFAAAPGVTYMNQLAEAFNHGLSIQNIVNIFTTKSQFTDVYALHLEHGELARTLVNNIVQGSATNEAKARATQDIQTALDNGMSVGDVIFNVFGNLAQFSPADTEWGGTARLMGNQVNAARYITETLNLDTTDVGVLRSLLEHITAESDTSTTQSTAQLIGIALHAQSLTDEFAGHAPWLVIPG</sequence>
<dbReference type="Proteomes" id="UP000647424">
    <property type="component" value="Unassembled WGS sequence"/>
</dbReference>
<dbReference type="AlphaFoldDB" id="A0A927FGT6"/>
<organism evidence="1 2">
    <name type="scientific">Limnohabitans radicicola</name>
    <dbReference type="NCBI Taxonomy" id="2771427"/>
    <lineage>
        <taxon>Bacteria</taxon>
        <taxon>Pseudomonadati</taxon>
        <taxon>Pseudomonadota</taxon>
        <taxon>Betaproteobacteria</taxon>
        <taxon>Burkholderiales</taxon>
        <taxon>Comamonadaceae</taxon>
        <taxon>Limnohabitans</taxon>
    </lineage>
</organism>
<dbReference type="InterPro" id="IPR011049">
    <property type="entry name" value="Serralysin-like_metalloprot_C"/>
</dbReference>
<reference evidence="1" key="1">
    <citation type="submission" date="2020-09" db="EMBL/GenBank/DDBJ databases">
        <title>Genome seq and assembly of Limnohabitants sp.</title>
        <authorList>
            <person name="Chhetri G."/>
        </authorList>
    </citation>
    <scope>NUCLEOTIDE SEQUENCE</scope>
    <source>
        <strain evidence="1">JUR4</strain>
    </source>
</reference>
<dbReference type="SUPFAM" id="SSF51120">
    <property type="entry name" value="beta-Roll"/>
    <property type="match status" value="1"/>
</dbReference>
<gene>
    <name evidence="1" type="ORF">IC609_03975</name>
</gene>
<evidence type="ECO:0000313" key="2">
    <source>
        <dbReference type="Proteomes" id="UP000647424"/>
    </source>
</evidence>
<evidence type="ECO:0000313" key="1">
    <source>
        <dbReference type="EMBL" id="MBD8049692.1"/>
    </source>
</evidence>
<keyword evidence="2" id="KW-1185">Reference proteome</keyword>
<proteinExistence type="predicted"/>
<dbReference type="RefSeq" id="WP_191818144.1">
    <property type="nucleotide sequence ID" value="NZ_JACYFT010000001.1"/>
</dbReference>
<accession>A0A927FGT6</accession>
<protein>
    <submittedName>
        <fullName evidence="1">Uncharacterized protein</fullName>
    </submittedName>
</protein>